<proteinExistence type="predicted"/>
<dbReference type="GO" id="GO:0006303">
    <property type="term" value="P:double-strand break repair via nonhomologous end joining"/>
    <property type="evidence" value="ECO:0007669"/>
    <property type="project" value="TreeGrafter"/>
</dbReference>
<dbReference type="GO" id="GO:0043564">
    <property type="term" value="C:Ku70:Ku80 complex"/>
    <property type="evidence" value="ECO:0007669"/>
    <property type="project" value="TreeGrafter"/>
</dbReference>
<evidence type="ECO:0000313" key="3">
    <source>
        <dbReference type="Proteomes" id="UP000281553"/>
    </source>
</evidence>
<name>A0A3P7LHH1_DIBLA</name>
<dbReference type="Gene3D" id="3.40.50.410">
    <property type="entry name" value="von Willebrand factor, type A domain"/>
    <property type="match status" value="1"/>
</dbReference>
<sequence length="240" mass="26881">MDDSAYSEFLPEDEESDAREYGYLSASRDGVIFLIDCTPTMVSATLSQDDSGLAPDSQEQVDTGVRLGLLCCQTFMQNKAISSANDLIGLVFMRTTLDLPDTQRILAIEKLRSLAVEKFSEEYGCMKEIGNGFPLHEALWACQNMFSKSPKALGYKRIFLITDDPDPTGTKAQLKFQKRIPSKIFVFVSYHANFWPRSCELSAVHGLGTSVYVARVGGLFNFFSHFACLHFDRLQFTSVF</sequence>
<dbReference type="GO" id="GO:0000723">
    <property type="term" value="P:telomere maintenance"/>
    <property type="evidence" value="ECO:0007669"/>
    <property type="project" value="TreeGrafter"/>
</dbReference>
<dbReference type="PANTHER" id="PTHR12604:SF2">
    <property type="entry name" value="X-RAY REPAIR CROSS-COMPLEMENTING PROTEIN 6"/>
    <property type="match status" value="1"/>
</dbReference>
<protein>
    <recommendedName>
        <fullName evidence="1">Ku70/Ku80 N-terminal alpha/beta domain-containing protein</fullName>
    </recommendedName>
</protein>
<dbReference type="SUPFAM" id="SSF53300">
    <property type="entry name" value="vWA-like"/>
    <property type="match status" value="1"/>
</dbReference>
<accession>A0A3P7LHH1</accession>
<dbReference type="Pfam" id="PF03731">
    <property type="entry name" value="Ku_N"/>
    <property type="match status" value="1"/>
</dbReference>
<dbReference type="InterPro" id="IPR005161">
    <property type="entry name" value="Ku_N"/>
</dbReference>
<dbReference type="GO" id="GO:0042162">
    <property type="term" value="F:telomeric DNA binding"/>
    <property type="evidence" value="ECO:0007669"/>
    <property type="project" value="TreeGrafter"/>
</dbReference>
<dbReference type="EMBL" id="UYRU01065500">
    <property type="protein sequence ID" value="VDN16345.1"/>
    <property type="molecule type" value="Genomic_DNA"/>
</dbReference>
<dbReference type="InterPro" id="IPR036465">
    <property type="entry name" value="vWFA_dom_sf"/>
</dbReference>
<evidence type="ECO:0000313" key="2">
    <source>
        <dbReference type="EMBL" id="VDN16345.1"/>
    </source>
</evidence>
<evidence type="ECO:0000259" key="1">
    <source>
        <dbReference type="Pfam" id="PF03731"/>
    </source>
</evidence>
<dbReference type="PANTHER" id="PTHR12604">
    <property type="entry name" value="KU AUTOANTIGEN DNA HELICASE"/>
    <property type="match status" value="1"/>
</dbReference>
<keyword evidence="3" id="KW-1185">Reference proteome</keyword>
<dbReference type="OrthoDB" id="6283659at2759"/>
<dbReference type="GO" id="GO:0003690">
    <property type="term" value="F:double-stranded DNA binding"/>
    <property type="evidence" value="ECO:0007669"/>
    <property type="project" value="TreeGrafter"/>
</dbReference>
<feature type="domain" description="Ku70/Ku80 N-terminal alpha/beta" evidence="1">
    <location>
        <begin position="31"/>
        <end position="175"/>
    </location>
</feature>
<gene>
    <name evidence="2" type="ORF">DILT_LOCUS12176</name>
</gene>
<organism evidence="2 3">
    <name type="scientific">Dibothriocephalus latus</name>
    <name type="common">Fish tapeworm</name>
    <name type="synonym">Diphyllobothrium latum</name>
    <dbReference type="NCBI Taxonomy" id="60516"/>
    <lineage>
        <taxon>Eukaryota</taxon>
        <taxon>Metazoa</taxon>
        <taxon>Spiralia</taxon>
        <taxon>Lophotrochozoa</taxon>
        <taxon>Platyhelminthes</taxon>
        <taxon>Cestoda</taxon>
        <taxon>Eucestoda</taxon>
        <taxon>Diphyllobothriidea</taxon>
        <taxon>Diphyllobothriidae</taxon>
        <taxon>Dibothriocephalus</taxon>
    </lineage>
</organism>
<dbReference type="AlphaFoldDB" id="A0A3P7LHH1"/>
<dbReference type="Proteomes" id="UP000281553">
    <property type="component" value="Unassembled WGS sequence"/>
</dbReference>
<reference evidence="2 3" key="1">
    <citation type="submission" date="2018-11" db="EMBL/GenBank/DDBJ databases">
        <authorList>
            <consortium name="Pathogen Informatics"/>
        </authorList>
    </citation>
    <scope>NUCLEOTIDE SEQUENCE [LARGE SCALE GENOMIC DNA]</scope>
</reference>